<dbReference type="SUPFAM" id="SSF46785">
    <property type="entry name" value="Winged helix' DNA-binding domain"/>
    <property type="match status" value="1"/>
</dbReference>
<dbReference type="Gene3D" id="3.40.190.10">
    <property type="entry name" value="Periplasmic binding protein-like II"/>
    <property type="match status" value="2"/>
</dbReference>
<dbReference type="PRINTS" id="PR00039">
    <property type="entry name" value="HTHLYSR"/>
</dbReference>
<dbReference type="InterPro" id="IPR050176">
    <property type="entry name" value="LTTR"/>
</dbReference>
<reference evidence="7" key="1">
    <citation type="journal article" date="2019" name="Int. J. Syst. Evol. Microbiol.">
        <title>The Global Catalogue of Microorganisms (GCM) 10K type strain sequencing project: providing services to taxonomists for standard genome sequencing and annotation.</title>
        <authorList>
            <consortium name="The Broad Institute Genomics Platform"/>
            <consortium name="The Broad Institute Genome Sequencing Center for Infectious Disease"/>
            <person name="Wu L."/>
            <person name="Ma J."/>
        </authorList>
    </citation>
    <scope>NUCLEOTIDE SEQUENCE [LARGE SCALE GENOMIC DNA]</scope>
    <source>
        <strain evidence="7">KCTC 52473</strain>
    </source>
</reference>
<comment type="similarity">
    <text evidence="1">Belongs to the LysR transcriptional regulatory family.</text>
</comment>
<sequence length="274" mass="30437">MDIDTLRSFVAFTETGSFTRAAKQINRTQSAFSAQMKKLEQELSVKLFEKHGRNLILTEAGSSLRVEAEKIISLHSDTVTKIKRYQDKQPLRLGCPEDYNDNLLPLIIERLYAAEPTCSIQVFSRPSVTLREWLDEGKIDAAIVTRAPNSEEGYWLCADQSVWISSPDYDIRNTSSIPLALFQKDCKYHAAAIETLSKRKVPYHLLACCDTSSAQRALVAAGLAVGAMGKISVSGKVKIIENLPPLPNVDIVLLSGIDKHALLDKVDLDNIFDN</sequence>
<evidence type="ECO:0000256" key="3">
    <source>
        <dbReference type="ARBA" id="ARBA00023125"/>
    </source>
</evidence>
<evidence type="ECO:0000256" key="4">
    <source>
        <dbReference type="ARBA" id="ARBA00023163"/>
    </source>
</evidence>
<protein>
    <submittedName>
        <fullName evidence="6">LysR family transcriptional regulator</fullName>
    </submittedName>
</protein>
<dbReference type="InterPro" id="IPR005119">
    <property type="entry name" value="LysR_subst-bd"/>
</dbReference>
<keyword evidence="2" id="KW-0805">Transcription regulation</keyword>
<dbReference type="SUPFAM" id="SSF53850">
    <property type="entry name" value="Periplasmic binding protein-like II"/>
    <property type="match status" value="1"/>
</dbReference>
<proteinExistence type="inferred from homology"/>
<evidence type="ECO:0000313" key="7">
    <source>
        <dbReference type="Proteomes" id="UP001595478"/>
    </source>
</evidence>
<name>A0ABV7FKT1_9ALTE</name>
<dbReference type="Gene3D" id="1.10.10.10">
    <property type="entry name" value="Winged helix-like DNA-binding domain superfamily/Winged helix DNA-binding domain"/>
    <property type="match status" value="1"/>
</dbReference>
<dbReference type="PANTHER" id="PTHR30579:SF7">
    <property type="entry name" value="HTH-TYPE TRANSCRIPTIONAL REGULATOR LRHA-RELATED"/>
    <property type="match status" value="1"/>
</dbReference>
<evidence type="ECO:0000313" key="6">
    <source>
        <dbReference type="EMBL" id="MFC3120720.1"/>
    </source>
</evidence>
<evidence type="ECO:0000256" key="1">
    <source>
        <dbReference type="ARBA" id="ARBA00009437"/>
    </source>
</evidence>
<dbReference type="InterPro" id="IPR036390">
    <property type="entry name" value="WH_DNA-bd_sf"/>
</dbReference>
<accession>A0ABV7FKT1</accession>
<dbReference type="InterPro" id="IPR036388">
    <property type="entry name" value="WH-like_DNA-bd_sf"/>
</dbReference>
<keyword evidence="3" id="KW-0238">DNA-binding</keyword>
<feature type="domain" description="HTH lysR-type" evidence="5">
    <location>
        <begin position="1"/>
        <end position="58"/>
    </location>
</feature>
<evidence type="ECO:0000256" key="2">
    <source>
        <dbReference type="ARBA" id="ARBA00023015"/>
    </source>
</evidence>
<dbReference type="EMBL" id="JBHRSW010000005">
    <property type="protein sequence ID" value="MFC3120720.1"/>
    <property type="molecule type" value="Genomic_DNA"/>
</dbReference>
<dbReference type="Pfam" id="PF00126">
    <property type="entry name" value="HTH_1"/>
    <property type="match status" value="1"/>
</dbReference>
<dbReference type="Pfam" id="PF03466">
    <property type="entry name" value="LysR_substrate"/>
    <property type="match status" value="1"/>
</dbReference>
<dbReference type="RefSeq" id="WP_376918850.1">
    <property type="nucleotide sequence ID" value="NZ_JBHRSW010000005.1"/>
</dbReference>
<dbReference type="InterPro" id="IPR000847">
    <property type="entry name" value="LysR_HTH_N"/>
</dbReference>
<dbReference type="PANTHER" id="PTHR30579">
    <property type="entry name" value="TRANSCRIPTIONAL REGULATOR"/>
    <property type="match status" value="1"/>
</dbReference>
<dbReference type="Proteomes" id="UP001595478">
    <property type="component" value="Unassembled WGS sequence"/>
</dbReference>
<evidence type="ECO:0000259" key="5">
    <source>
        <dbReference type="PROSITE" id="PS50931"/>
    </source>
</evidence>
<dbReference type="PROSITE" id="PS50931">
    <property type="entry name" value="HTH_LYSR"/>
    <property type="match status" value="1"/>
</dbReference>
<keyword evidence="7" id="KW-1185">Reference proteome</keyword>
<gene>
    <name evidence="6" type="ORF">ACFOHL_03735</name>
</gene>
<comment type="caution">
    <text evidence="6">The sequence shown here is derived from an EMBL/GenBank/DDBJ whole genome shotgun (WGS) entry which is preliminary data.</text>
</comment>
<organism evidence="6 7">
    <name type="scientific">Agaribacter flavus</name>
    <dbReference type="NCBI Taxonomy" id="1902781"/>
    <lineage>
        <taxon>Bacteria</taxon>
        <taxon>Pseudomonadati</taxon>
        <taxon>Pseudomonadota</taxon>
        <taxon>Gammaproteobacteria</taxon>
        <taxon>Alteromonadales</taxon>
        <taxon>Alteromonadaceae</taxon>
        <taxon>Agaribacter</taxon>
    </lineage>
</organism>
<keyword evidence="4" id="KW-0804">Transcription</keyword>